<accession>A0AC34Q227</accession>
<sequence>MSGIKRRPFSGTKTGMTKGKMKEFYNQRLGAPAAAQMPPNPKPPKRINPMGAGGDAGRGEVHTITDTEELFREIHKFYAEEVRKPQEKLEPKEPPRNADGKLLADILDEEIFRFVMGLFPKSVELNEDTSLNVDSFSVSDVTEISKFDSIDSEEDEPISAIPFGTLETHEDAERRLNIHIASWFHRRFDQGCPFENIYRDFLKMRSVKNPSVHVPYLSYENDVTTKEPYRVRASRINPEDYRGMRFVMCDNPLPETYEDFWRLVWKERARAVVNLRFEAMEDDERCEYWPTRKNPVMQFGDYVIKFRGVRLKTAFAHTTNPTSDVHVYRTTSLSIYNTKKLRIRPAIIDLEIDRLGNKRREHGVDDEYLEYFECHSIKHICFERWPDLLLPIPWGYVNSHSDMAIILSEHVLKQELRNHQRFRGPVIVHSPLGNSRPVCLIALKHSLARLYFDRVIDVTVICLIALKHSLARLYFDRVIDDTSSILNIYKQRSHCSVSLPQFMMLNLLVMEEALRRGMVEPSYRQKVDRLWDELVYFIGRKYGYALSTFYRGKQALAD</sequence>
<name>A0AC34Q227_9BILA</name>
<protein>
    <submittedName>
        <fullName evidence="2">Tyrosine-protein phosphatase domain-containing protein</fullName>
    </submittedName>
</protein>
<evidence type="ECO:0000313" key="2">
    <source>
        <dbReference type="WBParaSite" id="JU765_v2.g12046.t2"/>
    </source>
</evidence>
<reference evidence="2" key="1">
    <citation type="submission" date="2022-11" db="UniProtKB">
        <authorList>
            <consortium name="WormBaseParasite"/>
        </authorList>
    </citation>
    <scope>IDENTIFICATION</scope>
</reference>
<dbReference type="WBParaSite" id="JU765_v2.g12046.t2">
    <property type="protein sequence ID" value="JU765_v2.g12046.t2"/>
    <property type="gene ID" value="JU765_v2.g12046"/>
</dbReference>
<organism evidence="1 2">
    <name type="scientific">Panagrolaimus sp. JU765</name>
    <dbReference type="NCBI Taxonomy" id="591449"/>
    <lineage>
        <taxon>Eukaryota</taxon>
        <taxon>Metazoa</taxon>
        <taxon>Ecdysozoa</taxon>
        <taxon>Nematoda</taxon>
        <taxon>Chromadorea</taxon>
        <taxon>Rhabditida</taxon>
        <taxon>Tylenchina</taxon>
        <taxon>Panagrolaimomorpha</taxon>
        <taxon>Panagrolaimoidea</taxon>
        <taxon>Panagrolaimidae</taxon>
        <taxon>Panagrolaimus</taxon>
    </lineage>
</organism>
<dbReference type="Proteomes" id="UP000887576">
    <property type="component" value="Unplaced"/>
</dbReference>
<proteinExistence type="predicted"/>
<evidence type="ECO:0000313" key="1">
    <source>
        <dbReference type="Proteomes" id="UP000887576"/>
    </source>
</evidence>